<dbReference type="Gene3D" id="3.40.50.300">
    <property type="entry name" value="P-loop containing nucleotide triphosphate hydrolases"/>
    <property type="match status" value="2"/>
</dbReference>
<evidence type="ECO:0000256" key="9">
    <source>
        <dbReference type="PROSITE-ProRule" id="PRU00175"/>
    </source>
</evidence>
<dbReference type="PANTHER" id="PTHR45626:SF26">
    <property type="entry name" value="FAMILY HELICASE, PUTATIVE (AFU_ORTHOLOGUE AFUA_2G09120)-RELATED"/>
    <property type="match status" value="1"/>
</dbReference>
<dbReference type="SMART" id="SM00184">
    <property type="entry name" value="RING"/>
    <property type="match status" value="1"/>
</dbReference>
<evidence type="ECO:0000256" key="2">
    <source>
        <dbReference type="ARBA" id="ARBA00022723"/>
    </source>
</evidence>
<evidence type="ECO:0000313" key="13">
    <source>
        <dbReference type="Proteomes" id="UP000193642"/>
    </source>
</evidence>
<gene>
    <name evidence="12" type="ORF">BCR33DRAFT_344318</name>
</gene>
<dbReference type="Pfam" id="PF13639">
    <property type="entry name" value="zf-RING_2"/>
    <property type="match status" value="1"/>
</dbReference>
<dbReference type="PROSITE" id="PS50089">
    <property type="entry name" value="ZF_RING_2"/>
    <property type="match status" value="1"/>
</dbReference>
<dbReference type="SUPFAM" id="SSF52540">
    <property type="entry name" value="P-loop containing nucleoside triphosphate hydrolases"/>
    <property type="match status" value="2"/>
</dbReference>
<keyword evidence="3" id="KW-0547">Nucleotide-binding</keyword>
<dbReference type="SUPFAM" id="SSF57850">
    <property type="entry name" value="RING/U-box"/>
    <property type="match status" value="1"/>
</dbReference>
<evidence type="ECO:0000259" key="10">
    <source>
        <dbReference type="PROSITE" id="PS50089"/>
    </source>
</evidence>
<dbReference type="AlphaFoldDB" id="A0A1Y2C361"/>
<dbReference type="GO" id="GO:0008270">
    <property type="term" value="F:zinc ion binding"/>
    <property type="evidence" value="ECO:0007669"/>
    <property type="project" value="UniProtKB-KW"/>
</dbReference>
<reference evidence="12 13" key="1">
    <citation type="submission" date="2016-07" db="EMBL/GenBank/DDBJ databases">
        <title>Pervasive Adenine N6-methylation of Active Genes in Fungi.</title>
        <authorList>
            <consortium name="DOE Joint Genome Institute"/>
            <person name="Mondo S.J."/>
            <person name="Dannebaum R.O."/>
            <person name="Kuo R.C."/>
            <person name="Labutti K."/>
            <person name="Haridas S."/>
            <person name="Kuo A."/>
            <person name="Salamov A."/>
            <person name="Ahrendt S.R."/>
            <person name="Lipzen A."/>
            <person name="Sullivan W."/>
            <person name="Andreopoulos W.B."/>
            <person name="Clum A."/>
            <person name="Lindquist E."/>
            <person name="Daum C."/>
            <person name="Ramamoorthy G.K."/>
            <person name="Gryganskyi A."/>
            <person name="Culley D."/>
            <person name="Magnuson J.K."/>
            <person name="James T.Y."/>
            <person name="O'Malley M.A."/>
            <person name="Stajich J.E."/>
            <person name="Spatafora J.W."/>
            <person name="Visel A."/>
            <person name="Grigoriev I.V."/>
        </authorList>
    </citation>
    <scope>NUCLEOTIDE SEQUENCE [LARGE SCALE GENOMIC DNA]</scope>
    <source>
        <strain evidence="12 13">JEL800</strain>
    </source>
</reference>
<evidence type="ECO:0000256" key="3">
    <source>
        <dbReference type="ARBA" id="ARBA00022741"/>
    </source>
</evidence>
<dbReference type="OrthoDB" id="2105740at2759"/>
<evidence type="ECO:0000256" key="5">
    <source>
        <dbReference type="ARBA" id="ARBA00022801"/>
    </source>
</evidence>
<dbReference type="PROSITE" id="PS51192">
    <property type="entry name" value="HELICASE_ATP_BIND_1"/>
    <property type="match status" value="1"/>
</dbReference>
<dbReference type="GO" id="GO:0005634">
    <property type="term" value="C:nucleus"/>
    <property type="evidence" value="ECO:0007669"/>
    <property type="project" value="TreeGrafter"/>
</dbReference>
<evidence type="ECO:0000256" key="8">
    <source>
        <dbReference type="ARBA" id="ARBA00022840"/>
    </source>
</evidence>
<protein>
    <recommendedName>
        <fullName evidence="14">P-loop containing nucleoside triphosphate hydrolase protein</fullName>
    </recommendedName>
</protein>
<evidence type="ECO:0000256" key="4">
    <source>
        <dbReference type="ARBA" id="ARBA00022771"/>
    </source>
</evidence>
<keyword evidence="8" id="KW-0067">ATP-binding</keyword>
<feature type="domain" description="RING-type" evidence="10">
    <location>
        <begin position="531"/>
        <end position="572"/>
    </location>
</feature>
<comment type="caution">
    <text evidence="12">The sequence shown here is derived from an EMBL/GenBank/DDBJ whole genome shotgun (WGS) entry which is preliminary data.</text>
</comment>
<dbReference type="InterPro" id="IPR000330">
    <property type="entry name" value="SNF2_N"/>
</dbReference>
<name>A0A1Y2C361_9FUNG</name>
<evidence type="ECO:0000256" key="6">
    <source>
        <dbReference type="ARBA" id="ARBA00022806"/>
    </source>
</evidence>
<dbReference type="GO" id="GO:0016787">
    <property type="term" value="F:hydrolase activity"/>
    <property type="evidence" value="ECO:0007669"/>
    <property type="project" value="UniProtKB-KW"/>
</dbReference>
<dbReference type="EMBL" id="MCGO01000032">
    <property type="protein sequence ID" value="ORY41324.1"/>
    <property type="molecule type" value="Genomic_DNA"/>
</dbReference>
<keyword evidence="13" id="KW-1185">Reference proteome</keyword>
<accession>A0A1Y2C361</accession>
<proteinExistence type="inferred from homology"/>
<comment type="similarity">
    <text evidence="1">Belongs to the SNF2/RAD54 helicase family.</text>
</comment>
<dbReference type="Gene3D" id="3.30.40.10">
    <property type="entry name" value="Zinc/RING finger domain, C3HC4 (zinc finger)"/>
    <property type="match status" value="1"/>
</dbReference>
<dbReference type="SMART" id="SM00487">
    <property type="entry name" value="DEXDc"/>
    <property type="match status" value="1"/>
</dbReference>
<organism evidence="12 13">
    <name type="scientific">Rhizoclosmatium globosum</name>
    <dbReference type="NCBI Taxonomy" id="329046"/>
    <lineage>
        <taxon>Eukaryota</taxon>
        <taxon>Fungi</taxon>
        <taxon>Fungi incertae sedis</taxon>
        <taxon>Chytridiomycota</taxon>
        <taxon>Chytridiomycota incertae sedis</taxon>
        <taxon>Chytridiomycetes</taxon>
        <taxon>Chytridiales</taxon>
        <taxon>Chytriomycetaceae</taxon>
        <taxon>Rhizoclosmatium</taxon>
    </lineage>
</organism>
<evidence type="ECO:0000313" key="12">
    <source>
        <dbReference type="EMBL" id="ORY41324.1"/>
    </source>
</evidence>
<dbReference type="InterPro" id="IPR027417">
    <property type="entry name" value="P-loop_NTPase"/>
</dbReference>
<evidence type="ECO:0008006" key="14">
    <source>
        <dbReference type="Google" id="ProtNLM"/>
    </source>
</evidence>
<dbReference type="InterPro" id="IPR001841">
    <property type="entry name" value="Znf_RING"/>
</dbReference>
<evidence type="ECO:0000256" key="7">
    <source>
        <dbReference type="ARBA" id="ARBA00022833"/>
    </source>
</evidence>
<keyword evidence="5" id="KW-0378">Hydrolase</keyword>
<keyword evidence="7" id="KW-0862">Zinc</keyword>
<dbReference type="GO" id="GO:0008094">
    <property type="term" value="F:ATP-dependent activity, acting on DNA"/>
    <property type="evidence" value="ECO:0007669"/>
    <property type="project" value="TreeGrafter"/>
</dbReference>
<dbReference type="Proteomes" id="UP000193642">
    <property type="component" value="Unassembled WGS sequence"/>
</dbReference>
<dbReference type="GO" id="GO:0006281">
    <property type="term" value="P:DNA repair"/>
    <property type="evidence" value="ECO:0007669"/>
    <property type="project" value="TreeGrafter"/>
</dbReference>
<dbReference type="InterPro" id="IPR017907">
    <property type="entry name" value="Znf_RING_CS"/>
</dbReference>
<keyword evidence="2" id="KW-0479">Metal-binding</keyword>
<dbReference type="GO" id="GO:0004386">
    <property type="term" value="F:helicase activity"/>
    <property type="evidence" value="ECO:0007669"/>
    <property type="project" value="UniProtKB-KW"/>
</dbReference>
<evidence type="ECO:0000259" key="11">
    <source>
        <dbReference type="PROSITE" id="PS51192"/>
    </source>
</evidence>
<dbReference type="PANTHER" id="PTHR45626">
    <property type="entry name" value="TRANSCRIPTION TERMINATION FACTOR 2-RELATED"/>
    <property type="match status" value="1"/>
</dbReference>
<dbReference type="CDD" id="cd18793">
    <property type="entry name" value="SF2_C_SNF"/>
    <property type="match status" value="1"/>
</dbReference>
<dbReference type="InterPro" id="IPR049730">
    <property type="entry name" value="SNF2/RAD54-like_C"/>
</dbReference>
<sequence>MDWTYDNSFQELYRNNANAVFELMCFGNKEELASEEIRQTKLVDLKIPSTVHVAPCAQLVAPFMLPLYPYQLRTLAWMQNVEDSVTQETYYHPGIVQLDERAWFVHQKTTIENVQYTTRRETTFSVYGECMTFDEVSKRFPSVRSGIIADKPGVGKTITTLALCHSRRFPANVPYLYTMKNSRFRSKATAIFVPNNICSQWMAEIKRCFGTSIKVIELKGKKNYVLTTLKEVLECDIVVVSYNFLVNGAYVAHKAQDRLLQSATQLDFTNPATTRAFIDQNTAGDFAFTWIHFHRIVCDEFHEISEKSCGIRGTLLALSADRIWGLTGTPKLDRPEVVAKFAAFLQLQLTSKLKSENFGSAEDEFDSKAFILARIRRNEPEVQYPPPIYETIRVVPTAVEMALYRSSTDRRANVENLVKLCNHYQIANGVADGSEGLSIDMVTERVQRVRINAISTLTDRIRMHDVDVRKYRKAAEEASGPVAKDYAIQRYYHEKKVNDELRKDLVSLQSQFTFFENFLATYLSGEVAMNCSVCLEDSIPRDNLGLLPCGHVFCYDCAADVAAAHKKCPQCRTDVTLQDVMKLNPPAEVIQAPEGVTIDSENGTLDPDKFGSKIRELVKYLQREMEASAANRFIVFIQFSDLADLVSKALNTFGIHTARLGGGWPQRENAVKKFRAGLPGVPSSSGVKPVKVLMLSAHDSVSGLNLTEATHCIILHPFHDRTEEYAVGAEKQGVARTLRNGQTKRVKIVRFIVENTVEEQMHNRRVNILTLNDVV</sequence>
<feature type="domain" description="Helicase ATP-binding" evidence="11">
    <location>
        <begin position="137"/>
        <end position="348"/>
    </location>
</feature>
<dbReference type="InterPro" id="IPR050628">
    <property type="entry name" value="SNF2_RAD54_helicase_TF"/>
</dbReference>
<dbReference type="PROSITE" id="PS00518">
    <property type="entry name" value="ZF_RING_1"/>
    <property type="match status" value="1"/>
</dbReference>
<keyword evidence="4 9" id="KW-0863">Zinc-finger</keyword>
<dbReference type="InterPro" id="IPR014001">
    <property type="entry name" value="Helicase_ATP-bd"/>
</dbReference>
<dbReference type="Pfam" id="PF00176">
    <property type="entry name" value="SNF2-rel_dom"/>
    <property type="match status" value="1"/>
</dbReference>
<keyword evidence="6" id="KW-0347">Helicase</keyword>
<evidence type="ECO:0000256" key="1">
    <source>
        <dbReference type="ARBA" id="ARBA00007025"/>
    </source>
</evidence>
<dbReference type="GO" id="GO:0005524">
    <property type="term" value="F:ATP binding"/>
    <property type="evidence" value="ECO:0007669"/>
    <property type="project" value="UniProtKB-KW"/>
</dbReference>
<dbReference type="InterPro" id="IPR013083">
    <property type="entry name" value="Znf_RING/FYVE/PHD"/>
</dbReference>
<dbReference type="STRING" id="329046.A0A1Y2C361"/>